<evidence type="ECO:0000256" key="5">
    <source>
        <dbReference type="ARBA" id="ARBA00023136"/>
    </source>
</evidence>
<keyword evidence="8" id="KW-1185">Reference proteome</keyword>
<evidence type="ECO:0000256" key="4">
    <source>
        <dbReference type="ARBA" id="ARBA00022989"/>
    </source>
</evidence>
<gene>
    <name evidence="7" type="ORF">J2Z70_000234</name>
</gene>
<evidence type="ECO:0000256" key="3">
    <source>
        <dbReference type="ARBA" id="ARBA00022692"/>
    </source>
</evidence>
<dbReference type="EMBL" id="JAGGLV010000001">
    <property type="protein sequence ID" value="MBP2110095.1"/>
    <property type="molecule type" value="Genomic_DNA"/>
</dbReference>
<evidence type="ECO:0000256" key="1">
    <source>
        <dbReference type="ARBA" id="ARBA00004651"/>
    </source>
</evidence>
<sequence length="124" mass="13349">MMKKITLGLLQVAGLTVFSLLVNGLTSLLHIPLPGSIIGMILLFLLLESGVIRLNWVEAGASWLLAELLLFFIPSAIGVMNYSKLLESFGLQVLAVVLVGTFAVMASSGLLTGMIYKVKERRSS</sequence>
<dbReference type="Pfam" id="PF03788">
    <property type="entry name" value="LrgA"/>
    <property type="match status" value="1"/>
</dbReference>
<keyword evidence="5 6" id="KW-0472">Membrane</keyword>
<protein>
    <submittedName>
        <fullName evidence="7">Holin-like protein</fullName>
    </submittedName>
</protein>
<dbReference type="PANTHER" id="PTHR33931">
    <property type="entry name" value="HOLIN-LIKE PROTEIN CIDA-RELATED"/>
    <property type="match status" value="1"/>
</dbReference>
<evidence type="ECO:0000256" key="2">
    <source>
        <dbReference type="ARBA" id="ARBA00022475"/>
    </source>
</evidence>
<evidence type="ECO:0000313" key="7">
    <source>
        <dbReference type="EMBL" id="MBP2110095.1"/>
    </source>
</evidence>
<dbReference type="Proteomes" id="UP000773462">
    <property type="component" value="Unassembled WGS sequence"/>
</dbReference>
<proteinExistence type="predicted"/>
<keyword evidence="2" id="KW-1003">Cell membrane</keyword>
<comment type="caution">
    <text evidence="7">The sequence shown here is derived from an EMBL/GenBank/DDBJ whole genome shotgun (WGS) entry which is preliminary data.</text>
</comment>
<feature type="transmembrane region" description="Helical" evidence="6">
    <location>
        <begin position="29"/>
        <end position="47"/>
    </location>
</feature>
<feature type="transmembrane region" description="Helical" evidence="6">
    <location>
        <begin position="89"/>
        <end position="116"/>
    </location>
</feature>
<evidence type="ECO:0000313" key="8">
    <source>
        <dbReference type="Proteomes" id="UP000773462"/>
    </source>
</evidence>
<accession>A0ABS4NL27</accession>
<feature type="transmembrane region" description="Helical" evidence="6">
    <location>
        <begin position="59"/>
        <end position="77"/>
    </location>
</feature>
<evidence type="ECO:0000256" key="6">
    <source>
        <dbReference type="SAM" id="Phobius"/>
    </source>
</evidence>
<organism evidence="7 8">
    <name type="scientific">Paenibacillus silagei</name>
    <dbReference type="NCBI Taxonomy" id="1670801"/>
    <lineage>
        <taxon>Bacteria</taxon>
        <taxon>Bacillati</taxon>
        <taxon>Bacillota</taxon>
        <taxon>Bacilli</taxon>
        <taxon>Bacillales</taxon>
        <taxon>Paenibacillaceae</taxon>
        <taxon>Paenibacillus</taxon>
    </lineage>
</organism>
<dbReference type="NCBIfam" id="NF002460">
    <property type="entry name" value="PRK01658.1"/>
    <property type="match status" value="1"/>
</dbReference>
<name>A0ABS4NL27_9BACL</name>
<reference evidence="7 8" key="1">
    <citation type="submission" date="2021-03" db="EMBL/GenBank/DDBJ databases">
        <title>Genomic Encyclopedia of Type Strains, Phase IV (KMG-IV): sequencing the most valuable type-strain genomes for metagenomic binning, comparative biology and taxonomic classification.</title>
        <authorList>
            <person name="Goeker M."/>
        </authorList>
    </citation>
    <scope>NUCLEOTIDE SEQUENCE [LARGE SCALE GENOMIC DNA]</scope>
    <source>
        <strain evidence="7 8">DSM 101953</strain>
    </source>
</reference>
<keyword evidence="4 6" id="KW-1133">Transmembrane helix</keyword>
<dbReference type="InterPro" id="IPR005538">
    <property type="entry name" value="LrgA/CidA"/>
</dbReference>
<dbReference type="PANTHER" id="PTHR33931:SF2">
    <property type="entry name" value="HOLIN-LIKE PROTEIN CIDA"/>
    <property type="match status" value="1"/>
</dbReference>
<keyword evidence="3 6" id="KW-0812">Transmembrane</keyword>
<comment type="subcellular location">
    <subcellularLocation>
        <location evidence="1">Cell membrane</location>
        <topology evidence="1">Multi-pass membrane protein</topology>
    </subcellularLocation>
</comment>